<sequence>MRTKKDARRLPSGFVDDPSKINDKDPIFFFSTRKPGENDEQVEDDEAGSKSKGTEIPERTPDTKHEMIPKKKRKLLVEEEIGNKKPKSEVEKDDTQSEGVNKVSTTRGRKNPDKSKQRFKSVSSRKNYINISSTSVRQRGRIASHVLTKFSNSIDKPIVLDSGKSLDKAENKVKDAGLVKKLGKDDRKIIADEPTNQIKEVLDQLHEAEEGVSSIHMKKFNEGI</sequence>
<feature type="compositionally biased region" description="Basic and acidic residues" evidence="1">
    <location>
        <begin position="17"/>
        <end position="26"/>
    </location>
</feature>
<protein>
    <submittedName>
        <fullName evidence="2">Uncharacterized protein</fullName>
    </submittedName>
</protein>
<keyword evidence="3" id="KW-1185">Reference proteome</keyword>
<gene>
    <name evidence="2" type="ORF">E3N88_45108</name>
</gene>
<feature type="compositionally biased region" description="Basic and acidic residues" evidence="1">
    <location>
        <begin position="47"/>
        <end position="95"/>
    </location>
</feature>
<dbReference type="Proteomes" id="UP000326396">
    <property type="component" value="Unassembled WGS sequence"/>
</dbReference>
<organism evidence="2 3">
    <name type="scientific">Mikania micrantha</name>
    <name type="common">bitter vine</name>
    <dbReference type="NCBI Taxonomy" id="192012"/>
    <lineage>
        <taxon>Eukaryota</taxon>
        <taxon>Viridiplantae</taxon>
        <taxon>Streptophyta</taxon>
        <taxon>Embryophyta</taxon>
        <taxon>Tracheophyta</taxon>
        <taxon>Spermatophyta</taxon>
        <taxon>Magnoliopsida</taxon>
        <taxon>eudicotyledons</taxon>
        <taxon>Gunneridae</taxon>
        <taxon>Pentapetalae</taxon>
        <taxon>asterids</taxon>
        <taxon>campanulids</taxon>
        <taxon>Asterales</taxon>
        <taxon>Asteraceae</taxon>
        <taxon>Asteroideae</taxon>
        <taxon>Heliantheae alliance</taxon>
        <taxon>Eupatorieae</taxon>
        <taxon>Mikania</taxon>
    </lineage>
</organism>
<accession>A0A5N6LA52</accession>
<feature type="region of interest" description="Disordered" evidence="1">
    <location>
        <begin position="1"/>
        <end position="125"/>
    </location>
</feature>
<feature type="compositionally biased region" description="Polar residues" evidence="1">
    <location>
        <begin position="97"/>
        <end position="106"/>
    </location>
</feature>
<evidence type="ECO:0000313" key="3">
    <source>
        <dbReference type="Proteomes" id="UP000326396"/>
    </source>
</evidence>
<comment type="caution">
    <text evidence="2">The sequence shown here is derived from an EMBL/GenBank/DDBJ whole genome shotgun (WGS) entry which is preliminary data.</text>
</comment>
<evidence type="ECO:0000256" key="1">
    <source>
        <dbReference type="SAM" id="MobiDB-lite"/>
    </source>
</evidence>
<name>A0A5N6LA52_9ASTR</name>
<evidence type="ECO:0000313" key="2">
    <source>
        <dbReference type="EMBL" id="KAC9903977.1"/>
    </source>
</evidence>
<proteinExistence type="predicted"/>
<reference evidence="2 3" key="1">
    <citation type="submission" date="2019-05" db="EMBL/GenBank/DDBJ databases">
        <title>Mikania micrantha, genome provides insights into the molecular mechanism of rapid growth.</title>
        <authorList>
            <person name="Liu B."/>
        </authorList>
    </citation>
    <scope>NUCLEOTIDE SEQUENCE [LARGE SCALE GENOMIC DNA]</scope>
    <source>
        <strain evidence="2">NLD-2019</strain>
        <tissue evidence="2">Leaf</tissue>
    </source>
</reference>
<dbReference type="EMBL" id="SZYD01002130">
    <property type="protein sequence ID" value="KAC9903977.1"/>
    <property type="molecule type" value="Genomic_DNA"/>
</dbReference>
<dbReference type="AlphaFoldDB" id="A0A5N6LA52"/>